<feature type="compositionally biased region" description="Basic and acidic residues" evidence="1">
    <location>
        <begin position="644"/>
        <end position="654"/>
    </location>
</feature>
<sequence>MEEENNMIVEREELMISSINGGLPTFRKAHFLKPVSNPTNQPHPDLSSLCLPLNPNYIQLINKRVSFHGMLGPLKSWKSWVDNMEQAHQEIWKKVGIFEAIRASTYHIVKDNKLIIKLAERWCSETNTFFFPWGESTITLEDAMILGGFSVLGSSARSHSRIMEGGDILKELVVARKKINKSNSFHVSHSKWMSYFRGKGGEIEHVAFVVLWLSRNVFTTNSYGRISPKVFSIAISLTRGTRIALAPAVLATIYSDLRLLNEKIVTCKCNGQDDGSKLVVWAPFHLVQIWVWERFPTLGLKPSSLAHGQPRLARWQNVKKLKLGILRLILDSSTGDNFLWRPYALHLKNWEFPKFYCDQEMWVSVKPEVDEQYLSFAKCLRTFVLVGVNCMEQYLPQRVAMQFGLDQDVPFCHPRPSVVTEVAWNSYDKPLDGLKFYLPPQSIEGGVTFQYYEWWRTMLSVHDDCESWRRSTTKLKKDSKVVSDADHECSNSVGSSSSRKMQNYNSSFCKANAPGEDTILDLQARPEHADTCKENVVAEKEERQVNQSNMNMGEASKSSEGNLEYLQNETHLSWLLHACNEAMSSEFVGSIASETQEHVSNEVGLVDLMNPLIGVEEDERKFECNGMEQEKEKEVNESCINTGEDTRTQPEGDRSLCGAEPLIQVNTLPRALVEDEQGEAREDARSKEVNSSHVNLMILSDEEDNGDFDAFEVQCLAIDARISRLERMVSARQARKAHLLKSKNVSMH</sequence>
<dbReference type="Pfam" id="PF10536">
    <property type="entry name" value="PMD"/>
    <property type="match status" value="1"/>
</dbReference>
<feature type="compositionally biased region" description="Polar residues" evidence="1">
    <location>
        <begin position="545"/>
        <end position="560"/>
    </location>
</feature>
<dbReference type="Proteomes" id="UP000596660">
    <property type="component" value="Unplaced"/>
</dbReference>
<evidence type="ECO:0000313" key="4">
    <source>
        <dbReference type="Proteomes" id="UP000596660"/>
    </source>
</evidence>
<feature type="region of interest" description="Disordered" evidence="1">
    <location>
        <begin position="541"/>
        <end position="560"/>
    </location>
</feature>
<proteinExistence type="predicted"/>
<accession>A0A803LYC8</accession>
<dbReference type="AlphaFoldDB" id="A0A803LYC8"/>
<dbReference type="EnsemblPlants" id="AUR62020479-RA">
    <property type="protein sequence ID" value="AUR62020479-RA:cds"/>
    <property type="gene ID" value="AUR62020479"/>
</dbReference>
<organism evidence="3 4">
    <name type="scientific">Chenopodium quinoa</name>
    <name type="common">Quinoa</name>
    <dbReference type="NCBI Taxonomy" id="63459"/>
    <lineage>
        <taxon>Eukaryota</taxon>
        <taxon>Viridiplantae</taxon>
        <taxon>Streptophyta</taxon>
        <taxon>Embryophyta</taxon>
        <taxon>Tracheophyta</taxon>
        <taxon>Spermatophyta</taxon>
        <taxon>Magnoliopsida</taxon>
        <taxon>eudicotyledons</taxon>
        <taxon>Gunneridae</taxon>
        <taxon>Pentapetalae</taxon>
        <taxon>Caryophyllales</taxon>
        <taxon>Chenopodiaceae</taxon>
        <taxon>Chenopodioideae</taxon>
        <taxon>Atripliceae</taxon>
        <taxon>Chenopodium</taxon>
    </lineage>
</organism>
<feature type="region of interest" description="Disordered" evidence="1">
    <location>
        <begin position="626"/>
        <end position="654"/>
    </location>
</feature>
<feature type="domain" description="Aminotransferase-like plant mobile" evidence="2">
    <location>
        <begin position="96"/>
        <end position="456"/>
    </location>
</feature>
<evidence type="ECO:0000256" key="1">
    <source>
        <dbReference type="SAM" id="MobiDB-lite"/>
    </source>
</evidence>
<reference evidence="3" key="2">
    <citation type="submission" date="2021-03" db="UniProtKB">
        <authorList>
            <consortium name="EnsemblPlants"/>
        </authorList>
    </citation>
    <scope>IDENTIFICATION</scope>
</reference>
<dbReference type="Gramene" id="AUR62020479-RA">
    <property type="protein sequence ID" value="AUR62020479-RA:cds"/>
    <property type="gene ID" value="AUR62020479"/>
</dbReference>
<dbReference type="PANTHER" id="PTHR46033">
    <property type="entry name" value="PROTEIN MAIN-LIKE 2"/>
    <property type="match status" value="1"/>
</dbReference>
<dbReference type="PANTHER" id="PTHR46033:SF80">
    <property type="entry name" value="PROTEIN MAIN-LIKE 2-LIKE"/>
    <property type="match status" value="1"/>
</dbReference>
<evidence type="ECO:0000259" key="2">
    <source>
        <dbReference type="Pfam" id="PF10536"/>
    </source>
</evidence>
<evidence type="ECO:0000313" key="3">
    <source>
        <dbReference type="EnsemblPlants" id="AUR62020479-RA:cds"/>
    </source>
</evidence>
<reference evidence="3" key="1">
    <citation type="journal article" date="2017" name="Nature">
        <title>The genome of Chenopodium quinoa.</title>
        <authorList>
            <person name="Jarvis D.E."/>
            <person name="Ho Y.S."/>
            <person name="Lightfoot D.J."/>
            <person name="Schmoeckel S.M."/>
            <person name="Li B."/>
            <person name="Borm T.J.A."/>
            <person name="Ohyanagi H."/>
            <person name="Mineta K."/>
            <person name="Michell C.T."/>
            <person name="Saber N."/>
            <person name="Kharbatia N.M."/>
            <person name="Rupper R.R."/>
            <person name="Sharp A.R."/>
            <person name="Dally N."/>
            <person name="Boughton B.A."/>
            <person name="Woo Y.H."/>
            <person name="Gao G."/>
            <person name="Schijlen E.G.W.M."/>
            <person name="Guo X."/>
            <person name="Momin A.A."/>
            <person name="Negrao S."/>
            <person name="Al-Babili S."/>
            <person name="Gehring C."/>
            <person name="Roessner U."/>
            <person name="Jung C."/>
            <person name="Murphy K."/>
            <person name="Arold S.T."/>
            <person name="Gojobori T."/>
            <person name="van der Linden C.G."/>
            <person name="van Loo E.N."/>
            <person name="Jellen E.N."/>
            <person name="Maughan P.J."/>
            <person name="Tester M."/>
        </authorList>
    </citation>
    <scope>NUCLEOTIDE SEQUENCE [LARGE SCALE GENOMIC DNA]</scope>
    <source>
        <strain evidence="3">cv. PI 614886</strain>
    </source>
</reference>
<feature type="compositionally biased region" description="Basic and acidic residues" evidence="1">
    <location>
        <begin position="626"/>
        <end position="636"/>
    </location>
</feature>
<dbReference type="InterPro" id="IPR019557">
    <property type="entry name" value="AminoTfrase-like_pln_mobile"/>
</dbReference>
<dbReference type="InterPro" id="IPR044824">
    <property type="entry name" value="MAIN-like"/>
</dbReference>
<keyword evidence="4" id="KW-1185">Reference proteome</keyword>
<dbReference type="SMR" id="A0A803LYC8"/>
<dbReference type="GO" id="GO:0010073">
    <property type="term" value="P:meristem maintenance"/>
    <property type="evidence" value="ECO:0007669"/>
    <property type="project" value="InterPro"/>
</dbReference>
<protein>
    <recommendedName>
        <fullName evidence="2">Aminotransferase-like plant mobile domain-containing protein</fullName>
    </recommendedName>
</protein>
<name>A0A803LYC8_CHEQI</name>